<keyword evidence="2" id="KW-0175">Coiled coil</keyword>
<keyword evidence="7" id="KW-1185">Reference proteome</keyword>
<evidence type="ECO:0000313" key="5">
    <source>
        <dbReference type="EMBL" id="SER41805.1"/>
    </source>
</evidence>
<name>A0A1H9P1M5_9ACTN</name>
<dbReference type="EMBL" id="FNWT01000002">
    <property type="protein sequence ID" value="SEH41560.1"/>
    <property type="molecule type" value="Genomic_DNA"/>
</dbReference>
<feature type="coiled-coil region" evidence="2">
    <location>
        <begin position="152"/>
        <end position="214"/>
    </location>
</feature>
<evidence type="ECO:0000313" key="4">
    <source>
        <dbReference type="EMBL" id="SEH41560.1"/>
    </source>
</evidence>
<dbReference type="RefSeq" id="WP_078686920.1">
    <property type="nucleotide sequence ID" value="NZ_FNWT01000002.1"/>
</dbReference>
<dbReference type="AlphaFoldDB" id="A0A1H9P1M5"/>
<evidence type="ECO:0000313" key="7">
    <source>
        <dbReference type="Proteomes" id="UP000199135"/>
    </source>
</evidence>
<evidence type="ECO:0000313" key="6">
    <source>
        <dbReference type="Proteomes" id="UP000199128"/>
    </source>
</evidence>
<dbReference type="InterPro" id="IPR038765">
    <property type="entry name" value="Papain-like_cys_pep_sf"/>
</dbReference>
<sequence length="379" mass="40933">MDSRNFSRRDALRLLLGTGAALSVPSLAWGVTQDDIDAANSSLSDAQAQLDSAQATLDAIAADYERLSEEQSKTLGQIEDKQKQIDEVQAGIDKKQEELEKKQEILSKRISAAYKAGGNDFLSVLLSSTSLEELASNIYYMDKISENDREMIESVKLLKQQLEDQKRQLEQEKADLEALSAQQQEQLDQMQAKQAEAQSTIDGLSQEVKDLMAQRDSELATMAQERAAQRAAAASSGSKAVDVTGRIVDPGSTTGSQAAVLNACASTPSPGPGLCAMWVSQVFSNAGFGYASGNANDMYNSYCHSSDKSAIKPGMIVAVSTHAHTTAGRIYGHIGIYIGGGMMMDNVGYIRTISLDSWISYYSTTVTPRWGWLMGIALA</sequence>
<reference evidence="5" key="2">
    <citation type="submission" date="2016-10" db="EMBL/GenBank/DDBJ databases">
        <authorList>
            <person name="de Groot N.N."/>
        </authorList>
    </citation>
    <scope>NUCLEOTIDE SEQUENCE [LARGE SCALE GENOMIC DNA]</scope>
    <source>
        <strain evidence="5">KHGC19</strain>
    </source>
</reference>
<dbReference type="Proteomes" id="UP000199128">
    <property type="component" value="Unassembled WGS sequence"/>
</dbReference>
<evidence type="ECO:0000256" key="2">
    <source>
        <dbReference type="SAM" id="Coils"/>
    </source>
</evidence>
<accession>A0A1H9P1M5</accession>
<reference evidence="6 7" key="1">
    <citation type="submission" date="2016-10" db="EMBL/GenBank/DDBJ databases">
        <authorList>
            <person name="Varghese N."/>
            <person name="Submissions S."/>
        </authorList>
    </citation>
    <scope>NUCLEOTIDE SEQUENCE [LARGE SCALE GENOMIC DNA]</scope>
    <source>
        <strain evidence="6">KHGC19</strain>
        <strain evidence="4 7">WCP15</strain>
    </source>
</reference>
<dbReference type="GO" id="GO:0016787">
    <property type="term" value="F:hydrolase activity"/>
    <property type="evidence" value="ECO:0007669"/>
    <property type="project" value="UniProtKB-KW"/>
</dbReference>
<protein>
    <submittedName>
        <fullName evidence="5">N-terminal domain of peptidoglycan hydrolase CwlO-containing protein</fullName>
    </submittedName>
</protein>
<dbReference type="PROSITE" id="PS51318">
    <property type="entry name" value="TAT"/>
    <property type="match status" value="1"/>
</dbReference>
<dbReference type="InterPro" id="IPR057309">
    <property type="entry name" value="PcsB_CC"/>
</dbReference>
<evidence type="ECO:0000259" key="3">
    <source>
        <dbReference type="Pfam" id="PF24568"/>
    </source>
</evidence>
<dbReference type="Proteomes" id="UP000199135">
    <property type="component" value="Unassembled WGS sequence"/>
</dbReference>
<gene>
    <name evidence="5" type="ORF">SAMN05216446_0740</name>
    <name evidence="4" type="ORF">SAMN05216447_10227</name>
</gene>
<feature type="domain" description="Peptidoglycan hydrolase PcsB coiled-coil" evidence="3">
    <location>
        <begin position="92"/>
        <end position="164"/>
    </location>
</feature>
<evidence type="ECO:0000256" key="1">
    <source>
        <dbReference type="ARBA" id="ARBA00022729"/>
    </source>
</evidence>
<dbReference type="Gene3D" id="6.10.250.3150">
    <property type="match status" value="1"/>
</dbReference>
<feature type="coiled-coil region" evidence="2">
    <location>
        <begin position="36"/>
        <end position="105"/>
    </location>
</feature>
<proteinExistence type="predicted"/>
<keyword evidence="1" id="KW-0732">Signal</keyword>
<dbReference type="Gene3D" id="3.90.1720.10">
    <property type="entry name" value="endopeptidase domain like (from Nostoc punctiforme)"/>
    <property type="match status" value="1"/>
</dbReference>
<dbReference type="SUPFAM" id="SSF54001">
    <property type="entry name" value="Cysteine proteinases"/>
    <property type="match status" value="1"/>
</dbReference>
<keyword evidence="5" id="KW-0378">Hydrolase</keyword>
<dbReference type="EMBL" id="FOGP01000002">
    <property type="protein sequence ID" value="SER41805.1"/>
    <property type="molecule type" value="Genomic_DNA"/>
</dbReference>
<dbReference type="InterPro" id="IPR006311">
    <property type="entry name" value="TAT_signal"/>
</dbReference>
<organism evidence="5 6">
    <name type="scientific">Parafannyhessea umbonata</name>
    <dbReference type="NCBI Taxonomy" id="604330"/>
    <lineage>
        <taxon>Bacteria</taxon>
        <taxon>Bacillati</taxon>
        <taxon>Actinomycetota</taxon>
        <taxon>Coriobacteriia</taxon>
        <taxon>Coriobacteriales</taxon>
        <taxon>Atopobiaceae</taxon>
        <taxon>Parafannyhessea</taxon>
    </lineage>
</organism>
<dbReference type="Pfam" id="PF24568">
    <property type="entry name" value="CC_PcsB"/>
    <property type="match status" value="1"/>
</dbReference>